<dbReference type="InterPro" id="IPR001611">
    <property type="entry name" value="Leu-rich_rpt"/>
</dbReference>
<feature type="region of interest" description="Disordered" evidence="2">
    <location>
        <begin position="1401"/>
        <end position="1430"/>
    </location>
</feature>
<keyword evidence="4" id="KW-0732">Signal</keyword>
<accession>A0ABQ5SM09</accession>
<feature type="compositionally biased region" description="Polar residues" evidence="2">
    <location>
        <begin position="939"/>
        <end position="955"/>
    </location>
</feature>
<evidence type="ECO:0000256" key="1">
    <source>
        <dbReference type="ARBA" id="ARBA00004430"/>
    </source>
</evidence>
<evidence type="ECO:0000256" key="2">
    <source>
        <dbReference type="SAM" id="MobiDB-lite"/>
    </source>
</evidence>
<feature type="transmembrane region" description="Helical" evidence="3">
    <location>
        <begin position="1480"/>
        <end position="1504"/>
    </location>
</feature>
<feature type="region of interest" description="Disordered" evidence="2">
    <location>
        <begin position="1327"/>
        <end position="1352"/>
    </location>
</feature>
<feature type="region of interest" description="Disordered" evidence="2">
    <location>
        <begin position="591"/>
        <end position="616"/>
    </location>
</feature>
<keyword evidence="3" id="KW-0812">Transmembrane</keyword>
<feature type="transmembrane region" description="Helical" evidence="3">
    <location>
        <begin position="1581"/>
        <end position="1603"/>
    </location>
</feature>
<keyword evidence="3" id="KW-1133">Transmembrane helix</keyword>
<gene>
    <name evidence="5" type="ORF">VaNZ11_015648</name>
</gene>
<dbReference type="Gene3D" id="3.80.10.10">
    <property type="entry name" value="Ribonuclease Inhibitor"/>
    <property type="match status" value="1"/>
</dbReference>
<keyword evidence="6" id="KW-1185">Reference proteome</keyword>
<proteinExistence type="predicted"/>
<evidence type="ECO:0000313" key="5">
    <source>
        <dbReference type="EMBL" id="GLI70704.1"/>
    </source>
</evidence>
<dbReference type="InterPro" id="IPR050994">
    <property type="entry name" value="At_inactive_RLKs"/>
</dbReference>
<feature type="signal peptide" evidence="4">
    <location>
        <begin position="1"/>
        <end position="23"/>
    </location>
</feature>
<feature type="compositionally biased region" description="Low complexity" evidence="2">
    <location>
        <begin position="223"/>
        <end position="237"/>
    </location>
</feature>
<dbReference type="Proteomes" id="UP001165090">
    <property type="component" value="Unassembled WGS sequence"/>
</dbReference>
<feature type="compositionally biased region" description="Polar residues" evidence="2">
    <location>
        <begin position="896"/>
        <end position="905"/>
    </location>
</feature>
<comment type="subcellular location">
    <subcellularLocation>
        <location evidence="1">Cytoplasm</location>
        <location evidence="1">Cytoskeleton</location>
        <location evidence="1">Cilium axoneme</location>
    </subcellularLocation>
</comment>
<comment type="caution">
    <text evidence="5">The sequence shown here is derived from an EMBL/GenBank/DDBJ whole genome shotgun (WGS) entry which is preliminary data.</text>
</comment>
<feature type="region of interest" description="Disordered" evidence="2">
    <location>
        <begin position="641"/>
        <end position="677"/>
    </location>
</feature>
<feature type="transmembrane region" description="Helical" evidence="3">
    <location>
        <begin position="766"/>
        <end position="786"/>
    </location>
</feature>
<protein>
    <recommendedName>
        <fullName evidence="7">GP46-like surface antigen</fullName>
    </recommendedName>
</protein>
<feature type="compositionally biased region" description="Low complexity" evidence="2">
    <location>
        <begin position="591"/>
        <end position="602"/>
    </location>
</feature>
<feature type="region of interest" description="Disordered" evidence="2">
    <location>
        <begin position="549"/>
        <end position="573"/>
    </location>
</feature>
<reference evidence="5 6" key="1">
    <citation type="journal article" date="2023" name="IScience">
        <title>Expanded male sex-determining region conserved during the evolution of homothallism in the green alga Volvox.</title>
        <authorList>
            <person name="Yamamoto K."/>
            <person name="Matsuzaki R."/>
            <person name="Mahakham W."/>
            <person name="Heman W."/>
            <person name="Sekimoto H."/>
            <person name="Kawachi M."/>
            <person name="Minakuchi Y."/>
            <person name="Toyoda A."/>
            <person name="Nozaki H."/>
        </authorList>
    </citation>
    <scope>NUCLEOTIDE SEQUENCE [LARGE SCALE GENOMIC DNA]</scope>
    <source>
        <strain evidence="5 6">NIES-4468</strain>
    </source>
</reference>
<feature type="compositionally biased region" description="Basic residues" evidence="2">
    <location>
        <begin position="553"/>
        <end position="567"/>
    </location>
</feature>
<feature type="transmembrane region" description="Helical" evidence="3">
    <location>
        <begin position="515"/>
        <end position="542"/>
    </location>
</feature>
<feature type="compositionally biased region" description="Low complexity" evidence="2">
    <location>
        <begin position="924"/>
        <end position="936"/>
    </location>
</feature>
<dbReference type="EMBL" id="BSDZ01000094">
    <property type="protein sequence ID" value="GLI70704.1"/>
    <property type="molecule type" value="Genomic_DNA"/>
</dbReference>
<feature type="compositionally biased region" description="Low complexity" evidence="2">
    <location>
        <begin position="662"/>
        <end position="673"/>
    </location>
</feature>
<feature type="region of interest" description="Disordered" evidence="2">
    <location>
        <begin position="802"/>
        <end position="983"/>
    </location>
</feature>
<feature type="transmembrane region" description="Helical" evidence="3">
    <location>
        <begin position="1537"/>
        <end position="1561"/>
    </location>
</feature>
<feature type="transmembrane region" description="Helical" evidence="3">
    <location>
        <begin position="1380"/>
        <end position="1398"/>
    </location>
</feature>
<dbReference type="PANTHER" id="PTHR48010">
    <property type="entry name" value="OS05G0588300 PROTEIN"/>
    <property type="match status" value="1"/>
</dbReference>
<keyword evidence="3" id="KW-0472">Membrane</keyword>
<feature type="chain" id="PRO_5045316111" description="GP46-like surface antigen" evidence="4">
    <location>
        <begin position="24"/>
        <end position="1656"/>
    </location>
</feature>
<feature type="region of interest" description="Disordered" evidence="2">
    <location>
        <begin position="1200"/>
        <end position="1226"/>
    </location>
</feature>
<organism evidence="5 6">
    <name type="scientific">Volvox africanus</name>
    <dbReference type="NCBI Taxonomy" id="51714"/>
    <lineage>
        <taxon>Eukaryota</taxon>
        <taxon>Viridiplantae</taxon>
        <taxon>Chlorophyta</taxon>
        <taxon>core chlorophytes</taxon>
        <taxon>Chlorophyceae</taxon>
        <taxon>CS clade</taxon>
        <taxon>Chlamydomonadales</taxon>
        <taxon>Volvocaceae</taxon>
        <taxon>Volvox</taxon>
    </lineage>
</organism>
<feature type="transmembrane region" description="Helical" evidence="3">
    <location>
        <begin position="1454"/>
        <end position="1474"/>
    </location>
</feature>
<evidence type="ECO:0000256" key="3">
    <source>
        <dbReference type="SAM" id="Phobius"/>
    </source>
</evidence>
<evidence type="ECO:0000256" key="4">
    <source>
        <dbReference type="SAM" id="SignalP"/>
    </source>
</evidence>
<dbReference type="PANTHER" id="PTHR48010:SF58">
    <property type="entry name" value="RECEPTOR PROTEIN KINASE-LIKE PROTEIN ZAR1"/>
    <property type="match status" value="1"/>
</dbReference>
<evidence type="ECO:0000313" key="6">
    <source>
        <dbReference type="Proteomes" id="UP001165090"/>
    </source>
</evidence>
<feature type="region of interest" description="Disordered" evidence="2">
    <location>
        <begin position="212"/>
        <end position="254"/>
    </location>
</feature>
<evidence type="ECO:0008006" key="7">
    <source>
        <dbReference type="Google" id="ProtNLM"/>
    </source>
</evidence>
<dbReference type="InterPro" id="IPR032675">
    <property type="entry name" value="LRR_dom_sf"/>
</dbReference>
<name>A0ABQ5SM09_9CHLO</name>
<dbReference type="SUPFAM" id="SSF52058">
    <property type="entry name" value="L domain-like"/>
    <property type="match status" value="1"/>
</dbReference>
<sequence>MPRWLVKCAFNVILLSVGRLCAAQSPSPQLWSPPPPPPRPQQNIPLYYLDFMMQASLCSRVADIGCMGEDLQWLIDLEPFPLTTGTSGSPATDLDCIGSNDTGCKWRTIQDYRAASGPNTDAYFPLGLTIQAKNITRMFMLGHVIWGTNQYSVAISYIMRQLKTLTITCTQPIPVFAPYVLEPLIMALSGAVIDLGWNATSAAAAAAAAATSQGNSSGGSGSGSSTTPSNTTSDATTKPAPATFSRLYKPPTSNSSQLRSLIIQDCGLTGQLPPASFWLQLPALEHLDLSRNQLSGPLPATFGPSPPLSYLNLSYNRISGPLTASLARYGGCGRIMDLSYNDLRGNLPDEWLSSACTLRGKSQSGSEEWLRRRRLLMGEEHETGPDGGVAKVSSSPTLSYRAVKPLTAVTEGTTPSTASTSTSSDSYAFWLTYPMSYMYGGDDCPLLGIAWRKLVAARVMNGGTPFNFTVLLYGNSHLSTPGGTEASYATAAKEGLQFRVRDNACTIFEPLSGLLWVWCTFGGAAVAMLIVALVQLLFAVRLARMGMKPDRRGSKKRSGKKGPKARARVMPAEVGSGAATVPVSAIAPAPPAMAGSAVPTSGADGGGSGGGHRRVEGSTVAGREGVAATVENQFALQYGCEPGEGDAGADTGSSSVGRRQDGATTSPASAASDGGSGGGGMARLIIVAHARLYSANAARRLSSYGSAVINRFEAFCVWIVFDIPWAVISRAVVAITVHLSAAGLTFAMSQQQRTAYCGRLRQCGTYLYIVPPLLSAISIGLTVFLMKAMRQLARSMASRVAAVSPDPGPQNASGKSGGSDNVGGSVVKGDESASQFGVSGEEKLGRSKASSNDGEATEPRMTPPTPAKAPRLQERSSEQLWVSGLQPRRSGPSPPTSNESQQASSEAGRGTMPLFEACPLPVPASTSGMASASSRGSSKRVTPTASSQATAHTSIVSGGGSGPPVRPLLGLQSSGGGPVAESLAPVETDLGSFVSTAAGTAATGAAAVATGQAAGRREQIAGGLYGKPAEGAPGPLLPASPYGPLHQHAYCPDAAVPAVTRARASLESIFSLSRSGSRRGCVFSPGVVHDPEIRGCDSPGSGLEPLTALVAGAAARNLLGATRGPGSDDERARQCRVQYSLPIPVQPNEAAQPHGLVGTLTWHGLKSPSACGAVGEGIEANSSNPCSSASSYMEVRDGGNVAAARSGDGPPENPDRTPFTASARRTSLRPSPIAATHGISTLGSATSVPSVLPPGSLPGASTGFDESESSLPYMMVEPMRGGRAVGSSTSTSTHGSRRLRVVVEPKTALNECWCNDADLPGHMHTPTAVQQAPTPPSVSRIPDSPTPKGLLKRGNTWLEDRLAALATLSTTAPAPASVTAVSYTGMPSVAAAAAVAAGKPRKRSGGTAAGADRSRSAKLGGTPSGGGMQHLQPEALQMVNQYLRDYTFGKKGSGWVACVGRTLLSVATVLLIFAPLAPLAAAAALLAALVIIIHGVMSIVLRLARTCARFISYSRVSGGAAASLPSRSDQRTEPLRLSVSLFLVLHTHVAAWVICGPLGALTGVLYGLGYLWGKDAVPMPWVWLSCNSACLAGVLLVLLDLAFQLRSWERGVCSYPYAVVLRTATAAPDAAAPAAGTVGTRTGGRNMAAAADTGGT</sequence>
<dbReference type="Pfam" id="PF13855">
    <property type="entry name" value="LRR_8"/>
    <property type="match status" value="1"/>
</dbReference>